<name>A0A9P0BPE5_CHRIL</name>
<reference evidence="1" key="1">
    <citation type="submission" date="2021-12" db="EMBL/GenBank/DDBJ databases">
        <authorList>
            <person name="King R."/>
        </authorList>
    </citation>
    <scope>NUCLEOTIDE SEQUENCE</scope>
</reference>
<dbReference type="EMBL" id="LR824004">
    <property type="protein sequence ID" value="CAH0578452.1"/>
    <property type="molecule type" value="Genomic_DNA"/>
</dbReference>
<dbReference type="OrthoDB" id="10022108at2759"/>
<accession>A0A9P0BPE5</accession>
<sequence length="166" mass="18848">MFDVMAYNSNDEIVQALRRQNAELLKGLEDHKIEVKYRKRTRNSLTTHVVAQVSPQIYQRLTTARTVRIDLQSKVQVADQSPLVQCSMCLGYGHNRRFCTQTVEKCSHCGGPHLKQDCADWLAGVAPSCTNCRQAKHDNAEHNAFSGQCPVRRRWDSLARANIAYC</sequence>
<proteinExistence type="predicted"/>
<dbReference type="Proteomes" id="UP001154114">
    <property type="component" value="Chromosome 1"/>
</dbReference>
<dbReference type="AlphaFoldDB" id="A0A9P0BPE5"/>
<gene>
    <name evidence="1" type="ORF">CINC_LOCUS760</name>
</gene>
<evidence type="ECO:0000313" key="2">
    <source>
        <dbReference type="Proteomes" id="UP001154114"/>
    </source>
</evidence>
<keyword evidence="2" id="KW-1185">Reference proteome</keyword>
<protein>
    <submittedName>
        <fullName evidence="1">Uncharacterized protein</fullName>
    </submittedName>
</protein>
<organism evidence="1 2">
    <name type="scientific">Chrysodeixis includens</name>
    <name type="common">Soybean looper</name>
    <name type="synonym">Pseudoplusia includens</name>
    <dbReference type="NCBI Taxonomy" id="689277"/>
    <lineage>
        <taxon>Eukaryota</taxon>
        <taxon>Metazoa</taxon>
        <taxon>Ecdysozoa</taxon>
        <taxon>Arthropoda</taxon>
        <taxon>Hexapoda</taxon>
        <taxon>Insecta</taxon>
        <taxon>Pterygota</taxon>
        <taxon>Neoptera</taxon>
        <taxon>Endopterygota</taxon>
        <taxon>Lepidoptera</taxon>
        <taxon>Glossata</taxon>
        <taxon>Ditrysia</taxon>
        <taxon>Noctuoidea</taxon>
        <taxon>Noctuidae</taxon>
        <taxon>Plusiinae</taxon>
        <taxon>Chrysodeixis</taxon>
    </lineage>
</organism>
<evidence type="ECO:0000313" key="1">
    <source>
        <dbReference type="EMBL" id="CAH0578452.1"/>
    </source>
</evidence>